<comment type="caution">
    <text evidence="8">Lacks conserved residue(s) required for the propagation of feature annotation.</text>
</comment>
<dbReference type="InterPro" id="IPR010074">
    <property type="entry name" value="PRibForGlyAmidine_synth_PurL"/>
</dbReference>
<reference evidence="12 13" key="1">
    <citation type="submission" date="2024-05" db="EMBL/GenBank/DDBJ databases">
        <title>Three bacterial strains, DH-69, EH-24, and ECK-19 isolated from coastal sediments.</title>
        <authorList>
            <person name="Ye Y.-Q."/>
            <person name="Du Z.-J."/>
        </authorList>
    </citation>
    <scope>NUCLEOTIDE SEQUENCE [LARGE SCALE GENOMIC DNA]</scope>
    <source>
        <strain evidence="12 13">ECK-19</strain>
    </source>
</reference>
<dbReference type="PANTHER" id="PTHR43555">
    <property type="entry name" value="PHOSPHORIBOSYLFORMYLGLYCINAMIDINE SYNTHASE SUBUNIT PURL"/>
    <property type="match status" value="1"/>
</dbReference>
<keyword evidence="6 8" id="KW-0067">ATP-binding</keyword>
<dbReference type="Gene3D" id="3.30.300.90">
    <property type="entry name" value="BolA-like"/>
    <property type="match status" value="1"/>
</dbReference>
<sequence>MTAITPEIVAEHGLNPEEYERVKAHMGREPNLVELGVFSVMWSEHCSYKSSRRHLKKLPTSAPWVVEGPGENAGVIDIGNNDDGVPLVAIFKMESHNHPSFIEPFQGAATGVGGIMRDVFTMGARPVANMNALRFGEWAHPKTRHLVGGVVSGIGGYGNCMGVPTIGGETNFDRGYNGNILVNAMTVGVAEKHKVFLSAARGAGNPVVYVGAKTGRDGIHGATMASAEFDDASEEKRPTVQVGDPFTEKLLLEACLELMSSDAIIAIQDMGAAGLTSSSVEMAAKGGGGFELDLDHVPQREENMTAYEMLLSESQERMLMVLKPGREDAARAIFEKWGVDFAVIGVTTDSGRLVIKHKGEVAADMPVPPLADDAPNYDRPYSTLEKPTPLNDPSVTYREAEAVLRAPGKTEAEMRVIADALIADRLSDGELVEVVGLSVRHGEAKVYARSKPEGVSFSGFEEAAKNLATSGVVETAEVEQREETLSLAEAPGGDTILTALARMVAMPDLCSRRWIWEQYDHTVMGETVVAPGGDAAMVRVHGTNRGLAISTDVTPRYVKADPFEGGKQAVAETYRNICAVGASPLAITNCLNFGNPERPEIMAQFVGAIEGIAEACEALSYPVISGNVSLYNETNSAAIPPTPAIGGVGVLEDVTKAVRIGGAEAGEELIAIGITRGHLGQSLYMRDLFDIDEGAPPPVDLAIERKTGELVRKLIDEGIITACHDVSDGGLIVAAAEMALASGRGLNLTTPVKARKAAFWFGEDQSRYLVAASPSAADTLLLKAAMAGVQASKLGRFGGPDILLDGKDALSLLDLSDLYDHALPDYMNALMPKEISPMPMAADDIKKFILAALPDAEIEIEDLAGDGDHYRARIVSTAFNGLNRVQQHQLVYKSLKGRMGGELHALALETEAKE</sequence>
<organism evidence="12 13">
    <name type="scientific">Hyphococcus lacteus</name>
    <dbReference type="NCBI Taxonomy" id="3143536"/>
    <lineage>
        <taxon>Bacteria</taxon>
        <taxon>Pseudomonadati</taxon>
        <taxon>Pseudomonadota</taxon>
        <taxon>Alphaproteobacteria</taxon>
        <taxon>Parvularculales</taxon>
        <taxon>Parvularculaceae</taxon>
        <taxon>Hyphococcus</taxon>
    </lineage>
</organism>
<dbReference type="CDD" id="cd02204">
    <property type="entry name" value="PurL_repeat2"/>
    <property type="match status" value="1"/>
</dbReference>
<feature type="domain" description="PurM-like C-terminal" evidence="10">
    <location>
        <begin position="203"/>
        <end position="357"/>
    </location>
</feature>
<dbReference type="SUPFAM" id="SSF56042">
    <property type="entry name" value="PurM C-terminal domain-like"/>
    <property type="match status" value="2"/>
</dbReference>
<dbReference type="PANTHER" id="PTHR43555:SF1">
    <property type="entry name" value="PHOSPHORIBOSYLFORMYLGLYCINAMIDINE SYNTHASE SUBUNIT PURL"/>
    <property type="match status" value="1"/>
</dbReference>
<comment type="similarity">
    <text evidence="8">Belongs to the FGAMS family.</text>
</comment>
<dbReference type="InterPro" id="IPR002634">
    <property type="entry name" value="BolA"/>
</dbReference>
<comment type="subunit">
    <text evidence="8">Monomer. Part of the FGAM synthase complex composed of 1 PurL, 1 PurQ and 2 PurS subunits.</text>
</comment>
<evidence type="ECO:0000256" key="4">
    <source>
        <dbReference type="ARBA" id="ARBA00022741"/>
    </source>
</evidence>
<evidence type="ECO:0000259" key="10">
    <source>
        <dbReference type="Pfam" id="PF02769"/>
    </source>
</evidence>
<dbReference type="Gene3D" id="3.30.1330.10">
    <property type="entry name" value="PurM-like, N-terminal domain"/>
    <property type="match status" value="2"/>
</dbReference>
<evidence type="ECO:0000256" key="6">
    <source>
        <dbReference type="ARBA" id="ARBA00022840"/>
    </source>
</evidence>
<dbReference type="EC" id="6.3.5.3" evidence="8"/>
<dbReference type="Pfam" id="PF18072">
    <property type="entry name" value="FGAR-AT_linker"/>
    <property type="match status" value="1"/>
</dbReference>
<dbReference type="Pfam" id="PF01722">
    <property type="entry name" value="BolA"/>
    <property type="match status" value="1"/>
</dbReference>
<feature type="binding site" evidence="8">
    <location>
        <position position="241"/>
    </location>
    <ligand>
        <name>substrate</name>
    </ligand>
</feature>
<dbReference type="GO" id="GO:0004642">
    <property type="term" value="F:phosphoribosylformylglycinamidine synthase activity"/>
    <property type="evidence" value="ECO:0007669"/>
    <property type="project" value="UniProtKB-EC"/>
</dbReference>
<comment type="pathway">
    <text evidence="8">Purine metabolism; IMP biosynthesis via de novo pathway; 5-amino-1-(5-phospho-D-ribosyl)imidazole from N(2)-formyl-N(1)-(5-phospho-D-ribosyl)glycinamide: step 1/2.</text>
</comment>
<feature type="domain" description="PurM-like N-terminal" evidence="9">
    <location>
        <begin position="532"/>
        <end position="650"/>
    </location>
</feature>
<proteinExistence type="inferred from homology"/>
<feature type="binding site" evidence="8">
    <location>
        <begin position="95"/>
        <end position="98"/>
    </location>
    <ligand>
        <name>substrate</name>
    </ligand>
</feature>
<dbReference type="CDD" id="cd02203">
    <property type="entry name" value="PurL_repeat1"/>
    <property type="match status" value="1"/>
</dbReference>
<dbReference type="HAMAP" id="MF_00420">
    <property type="entry name" value="PurL_2"/>
    <property type="match status" value="1"/>
</dbReference>
<dbReference type="Gene3D" id="3.90.650.10">
    <property type="entry name" value="PurM-like C-terminal domain"/>
    <property type="match status" value="2"/>
</dbReference>
<dbReference type="InterPro" id="IPR036065">
    <property type="entry name" value="BolA-like_sf"/>
</dbReference>
<feature type="binding site" evidence="8">
    <location>
        <position position="626"/>
    </location>
    <ligand>
        <name>ATP</name>
        <dbReference type="ChEBI" id="CHEBI:30616"/>
    </ligand>
</feature>
<comment type="function">
    <text evidence="8">Part of the phosphoribosylformylglycinamidine synthase complex involved in the purines biosynthetic pathway. Catalyzes the ATP-dependent conversion of formylglycinamide ribonucleotide (FGAR) and glutamine to yield formylglycinamidine ribonucleotide (FGAM) and glutamate. The FGAM synthase complex is composed of three subunits. PurQ produces an ammonia molecule by converting glutamine to glutamate. PurL transfers the ammonia molecule to FGAR to form FGAM in an ATP-dependent manner. PurS interacts with PurQ and PurL and is thought to assist in the transfer of the ammonia molecule from PurQ to PurL.</text>
</comment>
<feature type="binding site" evidence="8">
    <location>
        <position position="92"/>
    </location>
    <ligand>
        <name>ATP</name>
        <dbReference type="ChEBI" id="CHEBI:30616"/>
    </ligand>
</feature>
<evidence type="ECO:0000259" key="11">
    <source>
        <dbReference type="Pfam" id="PF18072"/>
    </source>
</evidence>
<feature type="binding site" evidence="8">
    <location>
        <position position="589"/>
    </location>
    <ligand>
        <name>ATP</name>
        <dbReference type="ChEBI" id="CHEBI:30616"/>
    </ligand>
</feature>
<feature type="binding site" evidence="8">
    <location>
        <position position="629"/>
    </location>
    <ligand>
        <name>substrate</name>
    </ligand>
</feature>
<evidence type="ECO:0000256" key="7">
    <source>
        <dbReference type="ARBA" id="ARBA00022842"/>
    </source>
</evidence>
<protein>
    <recommendedName>
        <fullName evidence="8">Phosphoribosylformylglycinamidine synthase subunit PurL</fullName>
        <shortName evidence="8">FGAM synthase</shortName>
        <ecNumber evidence="8">6.3.5.3</ecNumber>
    </recommendedName>
    <alternativeName>
        <fullName evidence="8">Formylglycinamide ribonucleotide amidotransferase subunit II</fullName>
        <shortName evidence="8">FGAR amidotransferase II</shortName>
        <shortName evidence="8">FGAR-AT II</shortName>
    </alternativeName>
    <alternativeName>
        <fullName evidence="8">Glutamine amidotransferase PurL</fullName>
    </alternativeName>
    <alternativeName>
        <fullName evidence="8">Phosphoribosylformylglycinamidine synthase subunit II</fullName>
    </alternativeName>
</protein>
<feature type="binding site" evidence="8">
    <location>
        <begin position="313"/>
        <end position="315"/>
    </location>
    <ligand>
        <name>substrate</name>
    </ligand>
</feature>
<keyword evidence="3 8" id="KW-0479">Metal-binding</keyword>
<dbReference type="InterPro" id="IPR036921">
    <property type="entry name" value="PurM-like_N_sf"/>
</dbReference>
<evidence type="ECO:0000256" key="2">
    <source>
        <dbReference type="ARBA" id="ARBA00022598"/>
    </source>
</evidence>
<feature type="domain" description="Phosphoribosylformylglycinamidine synthase linker" evidence="11">
    <location>
        <begin position="11"/>
        <end position="49"/>
    </location>
</feature>
<dbReference type="Pfam" id="PF00586">
    <property type="entry name" value="AIRS"/>
    <property type="match status" value="2"/>
</dbReference>
<dbReference type="NCBIfam" id="TIGR01736">
    <property type="entry name" value="FGAM_synth_II"/>
    <property type="match status" value="1"/>
</dbReference>
<feature type="active site" description="Proton acceptor" evidence="8">
    <location>
        <position position="96"/>
    </location>
</feature>
<feature type="domain" description="PurM-like C-terminal" evidence="10">
    <location>
        <begin position="665"/>
        <end position="797"/>
    </location>
</feature>
<feature type="binding site" evidence="8">
    <location>
        <position position="117"/>
    </location>
    <ligand>
        <name>substrate</name>
    </ligand>
</feature>
<keyword evidence="2 8" id="KW-0436">Ligase</keyword>
<feature type="binding site" evidence="8">
    <location>
        <position position="118"/>
    </location>
    <ligand>
        <name>Mg(2+)</name>
        <dbReference type="ChEBI" id="CHEBI:18420"/>
        <label>2</label>
    </ligand>
</feature>
<feature type="binding site" evidence="8">
    <location>
        <position position="627"/>
    </location>
    <ligand>
        <name>Mg(2+)</name>
        <dbReference type="ChEBI" id="CHEBI:18420"/>
        <label>1</label>
    </ligand>
</feature>
<evidence type="ECO:0000256" key="8">
    <source>
        <dbReference type="HAMAP-Rule" id="MF_00420"/>
    </source>
</evidence>
<feature type="active site" evidence="8">
    <location>
        <position position="45"/>
    </location>
</feature>
<feature type="binding site" evidence="8">
    <location>
        <position position="94"/>
    </location>
    <ligand>
        <name>Mg(2+)</name>
        <dbReference type="ChEBI" id="CHEBI:18420"/>
        <label>1</label>
    </ligand>
</feature>
<keyword evidence="13" id="KW-1185">Reference proteome</keyword>
<comment type="catalytic activity">
    <reaction evidence="8">
        <text>N(2)-formyl-N(1)-(5-phospho-beta-D-ribosyl)glycinamide + L-glutamine + ATP + H2O = 2-formamido-N(1)-(5-O-phospho-beta-D-ribosyl)acetamidine + L-glutamate + ADP + phosphate + H(+)</text>
        <dbReference type="Rhea" id="RHEA:17129"/>
        <dbReference type="ChEBI" id="CHEBI:15377"/>
        <dbReference type="ChEBI" id="CHEBI:15378"/>
        <dbReference type="ChEBI" id="CHEBI:29985"/>
        <dbReference type="ChEBI" id="CHEBI:30616"/>
        <dbReference type="ChEBI" id="CHEBI:43474"/>
        <dbReference type="ChEBI" id="CHEBI:58359"/>
        <dbReference type="ChEBI" id="CHEBI:147286"/>
        <dbReference type="ChEBI" id="CHEBI:147287"/>
        <dbReference type="ChEBI" id="CHEBI:456216"/>
        <dbReference type="EC" id="6.3.5.3"/>
    </reaction>
</comment>
<dbReference type="RefSeq" id="WP_369314062.1">
    <property type="nucleotide sequence ID" value="NZ_JBEHZE010000001.1"/>
</dbReference>
<dbReference type="EMBL" id="JBEHZE010000001">
    <property type="protein sequence ID" value="MEX6634070.1"/>
    <property type="molecule type" value="Genomic_DNA"/>
</dbReference>
<dbReference type="InterPro" id="IPR010918">
    <property type="entry name" value="PurM-like_C_dom"/>
</dbReference>
<evidence type="ECO:0000256" key="5">
    <source>
        <dbReference type="ARBA" id="ARBA00022755"/>
    </source>
</evidence>
<evidence type="ECO:0000256" key="1">
    <source>
        <dbReference type="ARBA" id="ARBA00022490"/>
    </source>
</evidence>
<feature type="binding site" evidence="8">
    <location>
        <position position="269"/>
    </location>
    <ligand>
        <name>Mg(2+)</name>
        <dbReference type="ChEBI" id="CHEBI:18420"/>
        <label>2</label>
    </ligand>
</feature>
<dbReference type="InterPro" id="IPR036676">
    <property type="entry name" value="PurM-like_C_sf"/>
</dbReference>
<evidence type="ECO:0000256" key="3">
    <source>
        <dbReference type="ARBA" id="ARBA00022723"/>
    </source>
</evidence>
<keyword evidence="4 8" id="KW-0547">Nucleotide-binding</keyword>
<keyword evidence="1 8" id="KW-0963">Cytoplasm</keyword>
<comment type="subcellular location">
    <subcellularLocation>
        <location evidence="8">Cytoplasm</location>
    </subcellularLocation>
</comment>
<feature type="binding site" evidence="8">
    <location>
        <position position="48"/>
    </location>
    <ligand>
        <name>ATP</name>
        <dbReference type="ChEBI" id="CHEBI:30616"/>
    </ligand>
</feature>
<dbReference type="Proteomes" id="UP001560685">
    <property type="component" value="Unassembled WGS sequence"/>
</dbReference>
<dbReference type="Pfam" id="PF02769">
    <property type="entry name" value="AIRS_C"/>
    <property type="match status" value="2"/>
</dbReference>
<dbReference type="InterPro" id="IPR016188">
    <property type="entry name" value="PurM-like_N"/>
</dbReference>
<comment type="caution">
    <text evidence="12">The sequence shown here is derived from an EMBL/GenBank/DDBJ whole genome shotgun (WGS) entry which is preliminary data.</text>
</comment>
<feature type="domain" description="PurM-like N-terminal" evidence="9">
    <location>
        <begin position="70"/>
        <end position="190"/>
    </location>
</feature>
<evidence type="ECO:0000259" key="9">
    <source>
        <dbReference type="Pfam" id="PF00586"/>
    </source>
</evidence>
<evidence type="ECO:0000313" key="12">
    <source>
        <dbReference type="EMBL" id="MEX6634070.1"/>
    </source>
</evidence>
<keyword evidence="7 8" id="KW-0460">Magnesium</keyword>
<keyword evidence="5 8" id="KW-0658">Purine biosynthesis</keyword>
<gene>
    <name evidence="8 12" type="primary">purL</name>
    <name evidence="12" type="ORF">ABFZ84_10970</name>
</gene>
<dbReference type="InterPro" id="IPR041609">
    <property type="entry name" value="PurL_linker"/>
</dbReference>
<dbReference type="SUPFAM" id="SSF55326">
    <property type="entry name" value="PurM N-terminal domain-like"/>
    <property type="match status" value="2"/>
</dbReference>
<dbReference type="SUPFAM" id="SSF82657">
    <property type="entry name" value="BolA-like"/>
    <property type="match status" value="1"/>
</dbReference>
<accession>A0ABV3Z5I4</accession>
<evidence type="ECO:0000313" key="13">
    <source>
        <dbReference type="Proteomes" id="UP001560685"/>
    </source>
</evidence>
<name>A0ABV3Z5I4_9PROT</name>